<dbReference type="PANTHER" id="PTHR15377">
    <property type="entry name" value="TRANSCRIPTION ELONGATION REGULATOR 1"/>
    <property type="match status" value="1"/>
</dbReference>
<reference evidence="4" key="1">
    <citation type="journal article" date="2020" name="Stud. Mycol.">
        <title>101 Dothideomycetes genomes: a test case for predicting lifestyles and emergence of pathogens.</title>
        <authorList>
            <person name="Haridas S."/>
            <person name="Albert R."/>
            <person name="Binder M."/>
            <person name="Bloem J."/>
            <person name="Labutti K."/>
            <person name="Salamov A."/>
            <person name="Andreopoulos B."/>
            <person name="Baker S."/>
            <person name="Barry K."/>
            <person name="Bills G."/>
            <person name="Bluhm B."/>
            <person name="Cannon C."/>
            <person name="Castanera R."/>
            <person name="Culley D."/>
            <person name="Daum C."/>
            <person name="Ezra D."/>
            <person name="Gonzalez J."/>
            <person name="Henrissat B."/>
            <person name="Kuo A."/>
            <person name="Liang C."/>
            <person name="Lipzen A."/>
            <person name="Lutzoni F."/>
            <person name="Magnuson J."/>
            <person name="Mondo S."/>
            <person name="Nolan M."/>
            <person name="Ohm R."/>
            <person name="Pangilinan J."/>
            <person name="Park H.-J."/>
            <person name="Ramirez L."/>
            <person name="Alfaro M."/>
            <person name="Sun H."/>
            <person name="Tritt A."/>
            <person name="Yoshinaga Y."/>
            <person name="Zwiers L.-H."/>
            <person name="Turgeon B."/>
            <person name="Goodwin S."/>
            <person name="Spatafora J."/>
            <person name="Crous P."/>
            <person name="Grigoriev I."/>
        </authorList>
    </citation>
    <scope>NUCLEOTIDE SEQUENCE</scope>
    <source>
        <strain evidence="4">CBS 262.69</strain>
    </source>
</reference>
<evidence type="ECO:0000313" key="4">
    <source>
        <dbReference type="EMBL" id="KAF2398720.1"/>
    </source>
</evidence>
<feature type="domain" description="WW" evidence="3">
    <location>
        <begin position="26"/>
        <end position="59"/>
    </location>
</feature>
<name>A0A6G1HRS8_9PEZI</name>
<feature type="region of interest" description="Disordered" evidence="2">
    <location>
        <begin position="1"/>
        <end position="33"/>
    </location>
</feature>
<evidence type="ECO:0000256" key="2">
    <source>
        <dbReference type="SAM" id="MobiDB-lite"/>
    </source>
</evidence>
<keyword evidence="1" id="KW-0677">Repeat</keyword>
<dbReference type="OrthoDB" id="410044at2759"/>
<organism evidence="4 5">
    <name type="scientific">Trichodelitschia bisporula</name>
    <dbReference type="NCBI Taxonomy" id="703511"/>
    <lineage>
        <taxon>Eukaryota</taxon>
        <taxon>Fungi</taxon>
        <taxon>Dikarya</taxon>
        <taxon>Ascomycota</taxon>
        <taxon>Pezizomycotina</taxon>
        <taxon>Dothideomycetes</taxon>
        <taxon>Dothideomycetes incertae sedis</taxon>
        <taxon>Phaeotrichales</taxon>
        <taxon>Phaeotrichaceae</taxon>
        <taxon>Trichodelitschia</taxon>
    </lineage>
</organism>
<dbReference type="CDD" id="cd00201">
    <property type="entry name" value="WW"/>
    <property type="match status" value="1"/>
</dbReference>
<dbReference type="Pfam" id="PF01846">
    <property type="entry name" value="FF"/>
    <property type="match status" value="1"/>
</dbReference>
<dbReference type="GO" id="GO:0003712">
    <property type="term" value="F:transcription coregulator activity"/>
    <property type="evidence" value="ECO:0007669"/>
    <property type="project" value="TreeGrafter"/>
</dbReference>
<dbReference type="InterPro" id="IPR036517">
    <property type="entry name" value="FF_domain_sf"/>
</dbReference>
<evidence type="ECO:0000256" key="1">
    <source>
        <dbReference type="ARBA" id="ARBA00022737"/>
    </source>
</evidence>
<feature type="compositionally biased region" description="Basic and acidic residues" evidence="2">
    <location>
        <begin position="220"/>
        <end position="229"/>
    </location>
</feature>
<dbReference type="Proteomes" id="UP000799640">
    <property type="component" value="Unassembled WGS sequence"/>
</dbReference>
<evidence type="ECO:0000259" key="3">
    <source>
        <dbReference type="PROSITE" id="PS50020"/>
    </source>
</evidence>
<feature type="compositionally biased region" description="Basic and acidic residues" evidence="2">
    <location>
        <begin position="107"/>
        <end position="117"/>
    </location>
</feature>
<dbReference type="Pfam" id="PF00397">
    <property type="entry name" value="WW"/>
    <property type="match status" value="1"/>
</dbReference>
<feature type="compositionally biased region" description="Acidic residues" evidence="2">
    <location>
        <begin position="203"/>
        <end position="219"/>
    </location>
</feature>
<dbReference type="Gene3D" id="2.20.70.10">
    <property type="match status" value="2"/>
</dbReference>
<feature type="region of interest" description="Disordered" evidence="2">
    <location>
        <begin position="172"/>
        <end position="231"/>
    </location>
</feature>
<dbReference type="SUPFAM" id="SSF81698">
    <property type="entry name" value="FF domain"/>
    <property type="match status" value="1"/>
</dbReference>
<dbReference type="PANTHER" id="PTHR15377:SF3">
    <property type="entry name" value="WW DOMAIN-CONTAINING PROTEIN"/>
    <property type="match status" value="1"/>
</dbReference>
<feature type="region of interest" description="Disordered" evidence="2">
    <location>
        <begin position="89"/>
        <end position="118"/>
    </location>
</feature>
<dbReference type="InterPro" id="IPR036020">
    <property type="entry name" value="WW_dom_sf"/>
</dbReference>
<feature type="compositionally biased region" description="Low complexity" evidence="2">
    <location>
        <begin position="12"/>
        <end position="23"/>
    </location>
</feature>
<feature type="compositionally biased region" description="Basic and acidic residues" evidence="2">
    <location>
        <begin position="492"/>
        <end position="511"/>
    </location>
</feature>
<gene>
    <name evidence="4" type="ORF">EJ06DRAFT_583370</name>
</gene>
<dbReference type="Gene3D" id="1.10.10.440">
    <property type="entry name" value="FF domain"/>
    <property type="match status" value="2"/>
</dbReference>
<dbReference type="EMBL" id="ML996699">
    <property type="protein sequence ID" value="KAF2398720.1"/>
    <property type="molecule type" value="Genomic_DNA"/>
</dbReference>
<evidence type="ECO:0000313" key="5">
    <source>
        <dbReference type="Proteomes" id="UP000799640"/>
    </source>
</evidence>
<dbReference type="GO" id="GO:0005634">
    <property type="term" value="C:nucleus"/>
    <property type="evidence" value="ECO:0007669"/>
    <property type="project" value="TreeGrafter"/>
</dbReference>
<dbReference type="PROSITE" id="PS01159">
    <property type="entry name" value="WW_DOMAIN_1"/>
    <property type="match status" value="1"/>
</dbReference>
<dbReference type="InterPro" id="IPR001202">
    <property type="entry name" value="WW_dom"/>
</dbReference>
<feature type="region of interest" description="Disordered" evidence="2">
    <location>
        <begin position="492"/>
        <end position="519"/>
    </location>
</feature>
<dbReference type="SMART" id="SM00456">
    <property type="entry name" value="WW"/>
    <property type="match status" value="2"/>
</dbReference>
<dbReference type="SUPFAM" id="SSF51045">
    <property type="entry name" value="WW domain"/>
    <property type="match status" value="2"/>
</dbReference>
<dbReference type="InterPro" id="IPR045148">
    <property type="entry name" value="TCRG1-like"/>
</dbReference>
<proteinExistence type="predicted"/>
<dbReference type="InterPro" id="IPR002713">
    <property type="entry name" value="FF_domain"/>
</dbReference>
<protein>
    <recommendedName>
        <fullName evidence="3">WW domain-containing protein</fullName>
    </recommendedName>
</protein>
<sequence>MLKSTYHLNQKPAEPAPSTSAAPALPPLPPGWTEHKAPAGHTYYYHAETKQSTYKRPIIEPHFLQQEAPIPSYASGAFAGGFNAGQFQGSESSARGGHASFRGGHGYQDRRREPADRPKHKYVIPGFDAWVLVKTKLGRRFVHNTETGESFWKIPEDVLKGVLEFDIAEARKKAGKGPAEPEEKPVATVEGPSKPDEAGGSSDEYEEVEVEVTDSEGEDGPSKRLRTEEPPEDVDVEFDEDDIAYQLQAMGEEYGLESGEYGFGDEEMEEGAEGIPLTEDDSKALFRDLLEDFVTNPYKTWDQIVEEGRIIEDDRYLALPNMRSRREFWDEWSRERIHQLQEQRKKQEKQDPKIPYFAFLQEKATPKLYWPEFKRKYRKEPAMRDAKVTDKDREKWYREHVKRLQMAHSTLKADLTALLKGTPLSALNRSTSIASLPPSILTDLRYISLSPRDRDPLIEAYISTLPPPPEAPLSAEQEAELVAQRRERERREKALAERERRVQEAKRKQQKDLAYGRGRLREEEMELDRAMNVGKSGLRAHLDDADDIPIPEKGDD</sequence>
<dbReference type="PROSITE" id="PS50020">
    <property type="entry name" value="WW_DOMAIN_2"/>
    <property type="match status" value="1"/>
</dbReference>
<dbReference type="FunFam" id="2.20.70.10:FF:000049">
    <property type="entry name" value="Transcription elongation regulator 1-like"/>
    <property type="match status" value="1"/>
</dbReference>
<dbReference type="AlphaFoldDB" id="A0A6G1HRS8"/>
<dbReference type="GO" id="GO:0070063">
    <property type="term" value="F:RNA polymerase binding"/>
    <property type="evidence" value="ECO:0007669"/>
    <property type="project" value="InterPro"/>
</dbReference>
<accession>A0A6G1HRS8</accession>
<feature type="region of interest" description="Disordered" evidence="2">
    <location>
        <begin position="537"/>
        <end position="556"/>
    </location>
</feature>
<keyword evidence="5" id="KW-1185">Reference proteome</keyword>